<evidence type="ECO:0000313" key="3">
    <source>
        <dbReference type="Proteomes" id="UP001161276"/>
    </source>
</evidence>
<keyword evidence="1" id="KW-0472">Membrane</keyword>
<feature type="transmembrane region" description="Helical" evidence="1">
    <location>
        <begin position="44"/>
        <end position="64"/>
    </location>
</feature>
<evidence type="ECO:0008006" key="4">
    <source>
        <dbReference type="Google" id="ProtNLM"/>
    </source>
</evidence>
<dbReference type="EMBL" id="JAOCKG010000003">
    <property type="protein sequence ID" value="MDH2050449.1"/>
    <property type="molecule type" value="Genomic_DNA"/>
</dbReference>
<sequence length="91" mass="9349">MVSSLTASGRIAARVLAATVGVYGCMYAAVGAAARLPWPAADAILYPALAAVPAHVALSIWAFAARSVFKVWLTLATSAMLCGGLWAWAGR</sequence>
<dbReference type="Proteomes" id="UP001161276">
    <property type="component" value="Unassembled WGS sequence"/>
</dbReference>
<comment type="caution">
    <text evidence="2">The sequence shown here is derived from an EMBL/GenBank/DDBJ whole genome shotgun (WGS) entry which is preliminary data.</text>
</comment>
<keyword evidence="1" id="KW-1133">Transmembrane helix</keyword>
<evidence type="ECO:0000313" key="2">
    <source>
        <dbReference type="EMBL" id="MDH2050449.1"/>
    </source>
</evidence>
<dbReference type="RefSeq" id="WP_280026426.1">
    <property type="nucleotide sequence ID" value="NZ_JAOCKG010000003.1"/>
</dbReference>
<evidence type="ECO:0000256" key="1">
    <source>
        <dbReference type="SAM" id="Phobius"/>
    </source>
</evidence>
<protein>
    <recommendedName>
        <fullName evidence="4">Iron uptake protein</fullName>
    </recommendedName>
</protein>
<organism evidence="2 3">
    <name type="scientific">Achromobacter marplatensis</name>
    <dbReference type="NCBI Taxonomy" id="470868"/>
    <lineage>
        <taxon>Bacteria</taxon>
        <taxon>Pseudomonadati</taxon>
        <taxon>Pseudomonadota</taxon>
        <taxon>Betaproteobacteria</taxon>
        <taxon>Burkholderiales</taxon>
        <taxon>Alcaligenaceae</taxon>
        <taxon>Achromobacter</taxon>
    </lineage>
</organism>
<dbReference type="AlphaFoldDB" id="A0AA43B153"/>
<feature type="transmembrane region" description="Helical" evidence="1">
    <location>
        <begin position="12"/>
        <end position="38"/>
    </location>
</feature>
<feature type="transmembrane region" description="Helical" evidence="1">
    <location>
        <begin position="71"/>
        <end position="89"/>
    </location>
</feature>
<proteinExistence type="predicted"/>
<name>A0AA43B153_9BURK</name>
<accession>A0AA43B153</accession>
<gene>
    <name evidence="2" type="ORF">N5K24_08570</name>
</gene>
<keyword evidence="1" id="KW-0812">Transmembrane</keyword>
<reference evidence="2" key="1">
    <citation type="submission" date="2022-09" db="EMBL/GenBank/DDBJ databases">
        <title>Intensive care unit water sources are persistently colonized with multi-drug resistant bacteria and are the site of extensive horizontal gene transfer of antibiotic resistance genes.</title>
        <authorList>
            <person name="Diorio-Toth L."/>
        </authorList>
    </citation>
    <scope>NUCLEOTIDE SEQUENCE</scope>
    <source>
        <strain evidence="2">GD03676</strain>
    </source>
</reference>